<dbReference type="Pfam" id="PF01909">
    <property type="entry name" value="NTP_transf_2"/>
    <property type="match status" value="1"/>
</dbReference>
<dbReference type="AlphaFoldDB" id="A0A0G4Q0W7"/>
<evidence type="ECO:0000313" key="3">
    <source>
        <dbReference type="Proteomes" id="UP000183920"/>
    </source>
</evidence>
<reference evidence="3" key="1">
    <citation type="submission" date="2015-06" db="EMBL/GenBank/DDBJ databases">
        <authorList>
            <person name="Urmite Genomes"/>
        </authorList>
    </citation>
    <scope>NUCLEOTIDE SEQUENCE [LARGE SCALE GENOMIC DNA]</scope>
    <source>
        <strain evidence="3">CSUR P1867</strain>
    </source>
</reference>
<dbReference type="InterPro" id="IPR043519">
    <property type="entry name" value="NT_sf"/>
</dbReference>
<proteinExistence type="predicted"/>
<feature type="domain" description="Polymerase nucleotidyl transferase" evidence="1">
    <location>
        <begin position="40"/>
        <end position="80"/>
    </location>
</feature>
<organism evidence="2 3">
    <name type="scientific">Proteus penneri</name>
    <dbReference type="NCBI Taxonomy" id="102862"/>
    <lineage>
        <taxon>Bacteria</taxon>
        <taxon>Pseudomonadati</taxon>
        <taxon>Pseudomonadota</taxon>
        <taxon>Gammaproteobacteria</taxon>
        <taxon>Enterobacterales</taxon>
        <taxon>Morganellaceae</taxon>
        <taxon>Proteus</taxon>
    </lineage>
</organism>
<evidence type="ECO:0000259" key="1">
    <source>
        <dbReference type="Pfam" id="PF01909"/>
    </source>
</evidence>
<dbReference type="SUPFAM" id="SSF81301">
    <property type="entry name" value="Nucleotidyltransferase"/>
    <property type="match status" value="1"/>
</dbReference>
<dbReference type="CDD" id="cd05403">
    <property type="entry name" value="NT_KNTase_like"/>
    <property type="match status" value="1"/>
</dbReference>
<sequence>MATDHNDFISQPKYVEIQPAFSRIIECVVTNLTHCFPDLIHSIYVYGSVAEGRAEEGRSDLDMTVIFKHELDRATKEQFATVQSVLEKNNPVISKIDFDCGLLGQILDPNNVLSWGYWIKHHCHCVYGEDLSHHFQAFKPSKAIAVAVNGDFMQVLDKLVIQIKTSSNENKKLKLQCSAARKLIRATNILRSEQDNDWSDSLHEYRAKFNSLYPALAEDMDYLLEISIKPRSGITDFEKRVMAFARWLSSEFNSQKA</sequence>
<gene>
    <name evidence="2" type="ORF">BN1804_00359</name>
</gene>
<dbReference type="InterPro" id="IPR002934">
    <property type="entry name" value="Polymerase_NTP_transf_dom"/>
</dbReference>
<accession>A0A0G4Q0W7</accession>
<dbReference type="Proteomes" id="UP000183920">
    <property type="component" value="Unassembled WGS sequence"/>
</dbReference>
<dbReference type="GO" id="GO:0016779">
    <property type="term" value="F:nucleotidyltransferase activity"/>
    <property type="evidence" value="ECO:0007669"/>
    <property type="project" value="InterPro"/>
</dbReference>
<dbReference type="EMBL" id="CVRY01000001">
    <property type="protein sequence ID" value="CRL59286.1"/>
    <property type="molecule type" value="Genomic_DNA"/>
</dbReference>
<dbReference type="Gene3D" id="3.30.460.10">
    <property type="entry name" value="Beta Polymerase, domain 2"/>
    <property type="match status" value="1"/>
</dbReference>
<dbReference type="RefSeq" id="WP_072062753.1">
    <property type="nucleotide sequence ID" value="NZ_CVRY01000001.1"/>
</dbReference>
<name>A0A0G4Q0W7_9GAMM</name>
<evidence type="ECO:0000313" key="2">
    <source>
        <dbReference type="EMBL" id="CRL59286.1"/>
    </source>
</evidence>
<protein>
    <recommendedName>
        <fullName evidence="1">Polymerase nucleotidyl transferase domain-containing protein</fullName>
    </recommendedName>
</protein>